<keyword evidence="3" id="KW-1185">Reference proteome</keyword>
<dbReference type="EMBL" id="HG793131">
    <property type="protein sequence ID" value="CDK29812.1"/>
    <property type="molecule type" value="Genomic_DNA"/>
</dbReference>
<evidence type="ECO:0000256" key="1">
    <source>
        <dbReference type="SAM" id="MobiDB-lite"/>
    </source>
</evidence>
<protein>
    <submittedName>
        <fullName evidence="2">Uncharacterized protein</fullName>
    </submittedName>
</protein>
<dbReference type="STRING" id="1382522.W6MV77"/>
<gene>
    <name evidence="2" type="ORF">KUCA_T00005805001</name>
</gene>
<dbReference type="RefSeq" id="XP_022461795.1">
    <property type="nucleotide sequence ID" value="XM_022602686.1"/>
</dbReference>
<dbReference type="OrthoDB" id="8249012at2759"/>
<dbReference type="HOGENOM" id="CLU_048127_3_1_1"/>
<proteinExistence type="predicted"/>
<name>W6MV77_9ASCO</name>
<accession>W6MV77</accession>
<evidence type="ECO:0000313" key="2">
    <source>
        <dbReference type="EMBL" id="CDK29812.1"/>
    </source>
</evidence>
<reference evidence="2" key="2">
    <citation type="submission" date="2014-02" db="EMBL/GenBank/DDBJ databases">
        <title>Complete DNA sequence of /Kuraishia capsulata/ illustrates novel genomic features among budding yeasts (/Saccharomycotina/).</title>
        <authorList>
            <person name="Morales L."/>
            <person name="Noel B."/>
            <person name="Porcel B."/>
            <person name="Marcet-Houben M."/>
            <person name="Hullo M-F."/>
            <person name="Sacerdot C."/>
            <person name="Tekaia F."/>
            <person name="Leh-Louis V."/>
            <person name="Despons L."/>
            <person name="Khanna V."/>
            <person name="Aury J-M."/>
            <person name="Barbe V."/>
            <person name="Couloux A."/>
            <person name="Labadie K."/>
            <person name="Pelletier E."/>
            <person name="Souciet J-L."/>
            <person name="Boekhout T."/>
            <person name="Gabaldon T."/>
            <person name="Wincker P."/>
            <person name="Dujon B."/>
        </authorList>
    </citation>
    <scope>NUCLEOTIDE SEQUENCE</scope>
    <source>
        <strain evidence="2">CBS 1993</strain>
    </source>
</reference>
<reference evidence="2" key="1">
    <citation type="submission" date="2013-12" db="EMBL/GenBank/DDBJ databases">
        <authorList>
            <person name="Genoscope - CEA"/>
        </authorList>
    </citation>
    <scope>NUCLEOTIDE SEQUENCE</scope>
    <source>
        <strain evidence="2">CBS 1993</strain>
    </source>
</reference>
<dbReference type="GeneID" id="34523183"/>
<dbReference type="PANTHER" id="PTHR21521:SF0">
    <property type="entry name" value="AMUN, ISOFORM A"/>
    <property type="match status" value="1"/>
</dbReference>
<dbReference type="Proteomes" id="UP000019384">
    <property type="component" value="Unassembled WGS sequence"/>
</dbReference>
<dbReference type="PANTHER" id="PTHR21521">
    <property type="entry name" value="AMUN, ISOFORM A"/>
    <property type="match status" value="1"/>
</dbReference>
<evidence type="ECO:0000313" key="3">
    <source>
        <dbReference type="Proteomes" id="UP000019384"/>
    </source>
</evidence>
<feature type="region of interest" description="Disordered" evidence="1">
    <location>
        <begin position="227"/>
        <end position="248"/>
    </location>
</feature>
<sequence>MSRYEELINCSDDVYDKSMEIVTASKAGKVYGDGLDFASLDHWRRVELPTILASRKDTHLTQDELSLLMEWKLAKGKFRPTLMKLIRSNDQAESATRAAFKAMMAYYDSSAQIWPEVDLEGFSSAVSKAADILCTLRGVGIATASLVLSLLSEVKSKNGTVVVPPFFSDEAFLYFAESAGKIKYTKSEYMKEYLPKAFEVGKLMDNPDLNAVESRAWAMFKSQATVKRSLEPTKQTKNTRNTKRQKKS</sequence>
<organism evidence="2 3">
    <name type="scientific">Kuraishia capsulata CBS 1993</name>
    <dbReference type="NCBI Taxonomy" id="1382522"/>
    <lineage>
        <taxon>Eukaryota</taxon>
        <taxon>Fungi</taxon>
        <taxon>Dikarya</taxon>
        <taxon>Ascomycota</taxon>
        <taxon>Saccharomycotina</taxon>
        <taxon>Pichiomycetes</taxon>
        <taxon>Pichiales</taxon>
        <taxon>Pichiaceae</taxon>
        <taxon>Kuraishia</taxon>
    </lineage>
</organism>
<dbReference type="AlphaFoldDB" id="W6MV77"/>